<gene>
    <name evidence="2" type="ORF">DV20_29455</name>
</gene>
<dbReference type="EMBL" id="JMQI01000062">
    <property type="protein sequence ID" value="KDN18720.1"/>
    <property type="molecule type" value="Genomic_DNA"/>
</dbReference>
<evidence type="ECO:0000259" key="1">
    <source>
        <dbReference type="Pfam" id="PF21780"/>
    </source>
</evidence>
<comment type="caution">
    <text evidence="2">The sequence shown here is derived from an EMBL/GenBank/DDBJ whole genome shotgun (WGS) entry which is preliminary data.</text>
</comment>
<evidence type="ECO:0000313" key="3">
    <source>
        <dbReference type="Proteomes" id="UP000027345"/>
    </source>
</evidence>
<dbReference type="Proteomes" id="UP000027345">
    <property type="component" value="Unassembled WGS sequence"/>
</dbReference>
<dbReference type="InterPro" id="IPR049240">
    <property type="entry name" value="DUF6875"/>
</dbReference>
<name>A0A066TV66_9PSEU</name>
<evidence type="ECO:0000313" key="2">
    <source>
        <dbReference type="EMBL" id="KDN18720.1"/>
    </source>
</evidence>
<accession>A0A066TV66</accession>
<sequence>MIGDDKVLIWTAAEVGAGAVPAEHLPHLREILTWAWRYLVSAHPDLGRNGPVCPYTQPSLHKGLFHLAALTAVDGEVDVHAAIQSLRLWYERLAAGLPPEHRELLTILLVLPQLDHHDAAPLDDLQREAKDGFVADGLMIGQFHPVCDQPGLWNDEFKALRAPVPLLAVRKLVVFDLPFLMDSTAHAESYFRRFAPDIPPRIRDQLVKRLVSARKSLQTA</sequence>
<dbReference type="eggNOG" id="COG0142">
    <property type="taxonomic scope" value="Bacteria"/>
</dbReference>
<dbReference type="Pfam" id="PF21780">
    <property type="entry name" value="DUF6875"/>
    <property type="match status" value="1"/>
</dbReference>
<feature type="domain" description="DUF6875" evidence="1">
    <location>
        <begin position="28"/>
        <end position="204"/>
    </location>
</feature>
<dbReference type="AlphaFoldDB" id="A0A066TV66"/>
<proteinExistence type="predicted"/>
<dbReference type="RefSeq" id="WP_043785885.1">
    <property type="nucleotide sequence ID" value="NZ_JMQI01000062.1"/>
</dbReference>
<reference evidence="2 3" key="1">
    <citation type="submission" date="2014-05" db="EMBL/GenBank/DDBJ databases">
        <title>Draft genome sequence of Amycolatopsis rifamycinica DSM 46095.</title>
        <authorList>
            <person name="Lal R."/>
            <person name="Saxena A."/>
            <person name="Kumari R."/>
            <person name="Mukherjee U."/>
            <person name="Singh P."/>
            <person name="Sangwan N."/>
            <person name="Mahato N.K."/>
        </authorList>
    </citation>
    <scope>NUCLEOTIDE SEQUENCE [LARGE SCALE GENOMIC DNA]</scope>
    <source>
        <strain evidence="2 3">DSM 46095</strain>
    </source>
</reference>
<dbReference type="STRING" id="287986.DV20_29455"/>
<dbReference type="OrthoDB" id="8420726at2"/>
<organism evidence="2 3">
    <name type="scientific">Amycolatopsis rifamycinica</name>
    <dbReference type="NCBI Taxonomy" id="287986"/>
    <lineage>
        <taxon>Bacteria</taxon>
        <taxon>Bacillati</taxon>
        <taxon>Actinomycetota</taxon>
        <taxon>Actinomycetes</taxon>
        <taxon>Pseudonocardiales</taxon>
        <taxon>Pseudonocardiaceae</taxon>
        <taxon>Amycolatopsis</taxon>
    </lineage>
</organism>
<protein>
    <recommendedName>
        <fullName evidence="1">DUF6875 domain-containing protein</fullName>
    </recommendedName>
</protein>
<keyword evidence="3" id="KW-1185">Reference proteome</keyword>